<dbReference type="EMBL" id="NBIV01000001">
    <property type="protein sequence ID" value="PXF49868.1"/>
    <property type="molecule type" value="Genomic_DNA"/>
</dbReference>
<dbReference type="AlphaFoldDB" id="A0A2V3J615"/>
<feature type="transmembrane region" description="Helical" evidence="2">
    <location>
        <begin position="113"/>
        <end position="130"/>
    </location>
</feature>
<evidence type="ECO:0000313" key="3">
    <source>
        <dbReference type="EMBL" id="PXF49868.1"/>
    </source>
</evidence>
<keyword evidence="2" id="KW-1133">Transmembrane helix</keyword>
<evidence type="ECO:0000256" key="1">
    <source>
        <dbReference type="SAM" id="MobiDB-lite"/>
    </source>
</evidence>
<protein>
    <submittedName>
        <fullName evidence="3">Uncharacterized protein</fullName>
    </submittedName>
</protein>
<sequence length="172" mass="18892">MITSPQPHALLFAQPLPVKLRTASVSVQPSLRTPPLRACNPKRKRTSPLVIRPRATVQLSTGGKPDSPPPRAENEDDEKQRDKSYALREFTKVASGAFLIGVVLLFYDFLVSLIALSIGLIYAIAVLFEVRGADTLLNRCAASVTRLCTTTAKGLREGWRALRRGVRKGLED</sequence>
<keyword evidence="2" id="KW-0472">Membrane</keyword>
<dbReference type="Proteomes" id="UP000247409">
    <property type="component" value="Unassembled WGS sequence"/>
</dbReference>
<evidence type="ECO:0000256" key="2">
    <source>
        <dbReference type="SAM" id="Phobius"/>
    </source>
</evidence>
<proteinExistence type="predicted"/>
<accession>A0A2V3J615</accession>
<name>A0A2V3J615_9FLOR</name>
<feature type="region of interest" description="Disordered" evidence="1">
    <location>
        <begin position="57"/>
        <end position="80"/>
    </location>
</feature>
<keyword evidence="2" id="KW-0812">Transmembrane</keyword>
<organism evidence="3 4">
    <name type="scientific">Gracilariopsis chorda</name>
    <dbReference type="NCBI Taxonomy" id="448386"/>
    <lineage>
        <taxon>Eukaryota</taxon>
        <taxon>Rhodophyta</taxon>
        <taxon>Florideophyceae</taxon>
        <taxon>Rhodymeniophycidae</taxon>
        <taxon>Gracilariales</taxon>
        <taxon>Gracilariaceae</taxon>
        <taxon>Gracilariopsis</taxon>
    </lineage>
</organism>
<reference evidence="3 4" key="1">
    <citation type="journal article" date="2018" name="Mol. Biol. Evol.">
        <title>Analysis of the draft genome of the red seaweed Gracilariopsis chorda provides insights into genome size evolution in Rhodophyta.</title>
        <authorList>
            <person name="Lee J."/>
            <person name="Yang E.C."/>
            <person name="Graf L."/>
            <person name="Yang J.H."/>
            <person name="Qiu H."/>
            <person name="Zel Zion U."/>
            <person name="Chan C.X."/>
            <person name="Stephens T.G."/>
            <person name="Weber A.P.M."/>
            <person name="Boo G.H."/>
            <person name="Boo S.M."/>
            <person name="Kim K.M."/>
            <person name="Shin Y."/>
            <person name="Jung M."/>
            <person name="Lee S.J."/>
            <person name="Yim H.S."/>
            <person name="Lee J.H."/>
            <person name="Bhattacharya D."/>
            <person name="Yoon H.S."/>
        </authorList>
    </citation>
    <scope>NUCLEOTIDE SEQUENCE [LARGE SCALE GENOMIC DNA]</scope>
    <source>
        <strain evidence="3 4">SKKU-2015</strain>
        <tissue evidence="3">Whole body</tissue>
    </source>
</reference>
<dbReference type="OrthoDB" id="10541350at2759"/>
<gene>
    <name evidence="3" type="ORF">BWQ96_00028</name>
</gene>
<evidence type="ECO:0000313" key="4">
    <source>
        <dbReference type="Proteomes" id="UP000247409"/>
    </source>
</evidence>
<comment type="caution">
    <text evidence="3">The sequence shown here is derived from an EMBL/GenBank/DDBJ whole genome shotgun (WGS) entry which is preliminary data.</text>
</comment>
<keyword evidence="4" id="KW-1185">Reference proteome</keyword>